<dbReference type="InterPro" id="IPR043145">
    <property type="entry name" value="Znf_ZZ_sf"/>
</dbReference>
<keyword evidence="1" id="KW-0479">Metal-binding</keyword>
<dbReference type="GO" id="GO:0035973">
    <property type="term" value="P:aggrephagy"/>
    <property type="evidence" value="ECO:0007669"/>
    <property type="project" value="TreeGrafter"/>
</dbReference>
<dbReference type="GO" id="GO:0008270">
    <property type="term" value="F:zinc ion binding"/>
    <property type="evidence" value="ECO:0007669"/>
    <property type="project" value="UniProtKB-KW"/>
</dbReference>
<evidence type="ECO:0000256" key="3">
    <source>
        <dbReference type="ARBA" id="ARBA00022833"/>
    </source>
</evidence>
<dbReference type="SUPFAM" id="SSF57850">
    <property type="entry name" value="RING/U-box"/>
    <property type="match status" value="4"/>
</dbReference>
<evidence type="ECO:0000259" key="6">
    <source>
        <dbReference type="PROSITE" id="PS50135"/>
    </source>
</evidence>
<dbReference type="GO" id="GO:0016235">
    <property type="term" value="C:aggresome"/>
    <property type="evidence" value="ECO:0007669"/>
    <property type="project" value="TreeGrafter"/>
</dbReference>
<feature type="compositionally biased region" description="Low complexity" evidence="5">
    <location>
        <begin position="466"/>
        <end position="489"/>
    </location>
</feature>
<sequence length="1218" mass="133849">MGDQTDWDIDWGNLTLVFKVTFGTDSRQVTYPKGRRCQYEGLRGTVERLFSLSASSFLIAYTDDDGDENPIRSDLELSEAVSYFYSGTDDLGSTYTSLTTSTYDSSLPGGGYGGTGKITLPIQVIVEYDGPSLSDVDVNSIAESLEDRESNHSLTDDESSHRSGSSSWSAESRSFIEGSNGGHSYSSCTRAAIEEDWGQDPVDTSVDPFLTYTGRTQFEHAYRLPSDMSLARPRSDTLFSDSPISTLPTSRHPSNNHPSSSYTLASGSTSDTLSSEDEGEARTSIPSSRFHPRRTKKLFSDIDPTSSAPSIPSSYESFHAPSLHSNRQSSHDQYGVQTSPEYGNFIDEEPDILFEHAVGYDSLHQASGSSARDSQEAFITESSSSSSSGPEINELGARWLKEQEEMLQRKARGISGNLDGRRGSENSVEGENTQLGGLELERDPSGRWYYRYSTDSSNLSSNQDYPAPSMSASSINSSAYEPSNSSALSWAHPSTYQHNHDLHQRPHIHHHRNHAQHPTHHHQDIYSSYSPYHPYPAQNDSYGLSHQSPSFRYPLSQVQSSSSLRSVSRREQGGRLPQIPFESLAIADRDDSRRVADGGGPFIAPTCNGCGTWMGYMRYICVQCGEADSHPEGQSHHGHQESNVRFNGKKIRSRTSARSITSISGDEGYDDAGYSSDQTEHIQPHSPSVASTSPTSSLSHQSHLSSGSMVSLPPRRRGFELCPSCIETSGVDHSRTFYKVPGQSRSKTQGAHAFREVVWDDRDGWKDVEYDDDSVCSICKSVKSYERYRCVSCQRFDLCSGCFRKMEEIHPSHAFLSLPPKAGSKMEPRASSPGSSNVQHLGAFCHNCLKTIVGPRFHCAICPSWDLCGVCEGLPIAIQGAHQADHIMMKIPVPLGIAEVEQVSRRARDQWLTQDAQAIAIRSQMDSRYAPSVSSASSFPSTTFTSQSPPVSSPPIRYPPVPPMPPSLPPLPPLSPRRHAPNQAPTIERSAQKASWNIGAALTGIKFRKPPTQSSTEAGPSRSSSMSSVTPVRVGHMRRCADCDLSISGPRYQCANCPSDPLAYNLCATCERRSYLIHDPMHVFIRFDRPVDIPVKSLLPLLPVLYKTPAGSSVDPNQPAPPEGYSEAALKNRNLNNPTMYLNHLYHPSTVCDLCMTPISGKWYRCAVCEASFDLCADCHGSANHDKDHVFVVFKSNVDMSAFRDLTALSLSTSLSDP</sequence>
<dbReference type="GO" id="GO:0007032">
    <property type="term" value="P:endosome organization"/>
    <property type="evidence" value="ECO:0007669"/>
    <property type="project" value="TreeGrafter"/>
</dbReference>
<keyword evidence="3" id="KW-0862">Zinc</keyword>
<feature type="region of interest" description="Disordered" evidence="5">
    <location>
        <begin position="233"/>
        <end position="343"/>
    </location>
</feature>
<dbReference type="SMART" id="SM00291">
    <property type="entry name" value="ZnF_ZZ"/>
    <property type="match status" value="4"/>
</dbReference>
<dbReference type="Gene3D" id="3.30.60.90">
    <property type="match status" value="4"/>
</dbReference>
<feature type="region of interest" description="Disordered" evidence="5">
    <location>
        <begin position="1007"/>
        <end position="1030"/>
    </location>
</feature>
<dbReference type="EMBL" id="LN483116">
    <property type="protein sequence ID" value="CDZ96260.1"/>
    <property type="molecule type" value="Genomic_DNA"/>
</dbReference>
<dbReference type="CDD" id="cd02340">
    <property type="entry name" value="ZZ_NBR1_like"/>
    <property type="match status" value="1"/>
</dbReference>
<dbReference type="InterPro" id="IPR053793">
    <property type="entry name" value="PB1-like"/>
</dbReference>
<protein>
    <submittedName>
        <fullName evidence="8">Uncharacterized conserved protein, contains ZZ-type Zn-finger</fullName>
    </submittedName>
</protein>
<feature type="compositionally biased region" description="Polar residues" evidence="5">
    <location>
        <begin position="425"/>
        <end position="435"/>
    </location>
</feature>
<dbReference type="CDD" id="cd02249">
    <property type="entry name" value="ZZ"/>
    <property type="match status" value="2"/>
</dbReference>
<feature type="compositionally biased region" description="Polar residues" evidence="5">
    <location>
        <begin position="237"/>
        <end position="251"/>
    </location>
</feature>
<feature type="compositionally biased region" description="Low complexity" evidence="5">
    <location>
        <begin position="931"/>
        <end position="950"/>
    </location>
</feature>
<evidence type="ECO:0000256" key="2">
    <source>
        <dbReference type="ARBA" id="ARBA00022771"/>
    </source>
</evidence>
<feature type="region of interest" description="Disordered" evidence="5">
    <location>
        <begin position="507"/>
        <end position="532"/>
    </location>
</feature>
<dbReference type="PROSITE" id="PS51745">
    <property type="entry name" value="PB1"/>
    <property type="match status" value="1"/>
</dbReference>
<organism evidence="8">
    <name type="scientific">Phaffia rhodozyma</name>
    <name type="common">Yeast</name>
    <name type="synonym">Xanthophyllomyces dendrorhous</name>
    <dbReference type="NCBI Taxonomy" id="264483"/>
    <lineage>
        <taxon>Eukaryota</taxon>
        <taxon>Fungi</taxon>
        <taxon>Dikarya</taxon>
        <taxon>Basidiomycota</taxon>
        <taxon>Agaricomycotina</taxon>
        <taxon>Tremellomycetes</taxon>
        <taxon>Cystofilobasidiales</taxon>
        <taxon>Mrakiaceae</taxon>
        <taxon>Phaffia</taxon>
    </lineage>
</organism>
<dbReference type="PANTHER" id="PTHR15090:SF0">
    <property type="entry name" value="SEQUESTOSOME-1"/>
    <property type="match status" value="1"/>
</dbReference>
<reference evidence="8" key="1">
    <citation type="submission" date="2014-08" db="EMBL/GenBank/DDBJ databases">
        <authorList>
            <person name="Sharma Rahul"/>
            <person name="Thines Marco"/>
        </authorList>
    </citation>
    <scope>NUCLEOTIDE SEQUENCE</scope>
</reference>
<feature type="compositionally biased region" description="Low complexity" evidence="5">
    <location>
        <begin position="301"/>
        <end position="314"/>
    </location>
</feature>
<feature type="region of interest" description="Disordered" evidence="5">
    <location>
        <begin position="365"/>
        <end position="392"/>
    </location>
</feature>
<feature type="region of interest" description="Disordered" evidence="5">
    <location>
        <begin position="145"/>
        <end position="174"/>
    </location>
</feature>
<dbReference type="GO" id="GO:0005080">
    <property type="term" value="F:protein kinase C binding"/>
    <property type="evidence" value="ECO:0007669"/>
    <property type="project" value="TreeGrafter"/>
</dbReference>
<dbReference type="InterPro" id="IPR000433">
    <property type="entry name" value="Znf_ZZ"/>
</dbReference>
<proteinExistence type="predicted"/>
<feature type="region of interest" description="Disordered" evidence="5">
    <location>
        <begin position="628"/>
        <end position="711"/>
    </location>
</feature>
<evidence type="ECO:0000313" key="8">
    <source>
        <dbReference type="EMBL" id="CDZ96260.1"/>
    </source>
</evidence>
<feature type="domain" description="PB1" evidence="7">
    <location>
        <begin position="15"/>
        <end position="101"/>
    </location>
</feature>
<dbReference type="Pfam" id="PF00564">
    <property type="entry name" value="PB1"/>
    <property type="match status" value="1"/>
</dbReference>
<feature type="compositionally biased region" description="Pro residues" evidence="5">
    <location>
        <begin position="951"/>
        <end position="975"/>
    </location>
</feature>
<name>A0A0F7SEK4_PHARH</name>
<dbReference type="Gene3D" id="3.10.20.90">
    <property type="entry name" value="Phosphatidylinositol 3-kinase Catalytic Subunit, Chain A, domain 1"/>
    <property type="match status" value="1"/>
</dbReference>
<dbReference type="PANTHER" id="PTHR15090">
    <property type="entry name" value="SEQUESTOSOME 1-RELATED"/>
    <property type="match status" value="1"/>
</dbReference>
<dbReference type="GO" id="GO:0000423">
    <property type="term" value="P:mitophagy"/>
    <property type="evidence" value="ECO:0007669"/>
    <property type="project" value="TreeGrafter"/>
</dbReference>
<feature type="compositionally biased region" description="Low complexity" evidence="5">
    <location>
        <begin position="162"/>
        <end position="173"/>
    </location>
</feature>
<keyword evidence="2 4" id="KW-0863">Zinc-finger</keyword>
<feature type="compositionally biased region" description="Low complexity" evidence="5">
    <location>
        <begin position="252"/>
        <end position="270"/>
    </location>
</feature>
<feature type="compositionally biased region" description="Basic residues" evidence="5">
    <location>
        <begin position="507"/>
        <end position="520"/>
    </location>
</feature>
<feature type="domain" description="ZZ-type" evidence="6">
    <location>
        <begin position="1147"/>
        <end position="1199"/>
    </location>
</feature>
<feature type="domain" description="ZZ-type" evidence="6">
    <location>
        <begin position="840"/>
        <end position="896"/>
    </location>
</feature>
<feature type="compositionally biased region" description="Low complexity" evidence="5">
    <location>
        <begin position="686"/>
        <end position="711"/>
    </location>
</feature>
<feature type="region of interest" description="Disordered" evidence="5">
    <location>
        <begin position="456"/>
        <end position="491"/>
    </location>
</feature>
<dbReference type="PROSITE" id="PS50135">
    <property type="entry name" value="ZF_ZZ_2"/>
    <property type="match status" value="2"/>
</dbReference>
<evidence type="ECO:0000256" key="1">
    <source>
        <dbReference type="ARBA" id="ARBA00022723"/>
    </source>
</evidence>
<feature type="compositionally biased region" description="Polar residues" evidence="5">
    <location>
        <begin position="323"/>
        <end position="341"/>
    </location>
</feature>
<accession>A0A0F7SEK4</accession>
<dbReference type="InterPro" id="IPR052260">
    <property type="entry name" value="Autophagy_Rcpt_SigReg"/>
</dbReference>
<evidence type="ECO:0000259" key="7">
    <source>
        <dbReference type="PROSITE" id="PS51745"/>
    </source>
</evidence>
<evidence type="ECO:0000256" key="5">
    <source>
        <dbReference type="SAM" id="MobiDB-lite"/>
    </source>
</evidence>
<feature type="region of interest" description="Disordered" evidence="5">
    <location>
        <begin position="931"/>
        <end position="993"/>
    </location>
</feature>
<feature type="compositionally biased region" description="Basic and acidic residues" evidence="5">
    <location>
        <begin position="145"/>
        <end position="161"/>
    </location>
</feature>
<dbReference type="AlphaFoldDB" id="A0A0F7SEK4"/>
<feature type="compositionally biased region" description="Basic and acidic residues" evidence="5">
    <location>
        <begin position="628"/>
        <end position="642"/>
    </location>
</feature>
<dbReference type="Pfam" id="PF00569">
    <property type="entry name" value="ZZ"/>
    <property type="match status" value="2"/>
</dbReference>
<evidence type="ECO:0000256" key="4">
    <source>
        <dbReference type="PROSITE-ProRule" id="PRU00228"/>
    </source>
</evidence>
<dbReference type="SUPFAM" id="SSF54277">
    <property type="entry name" value="CAD &amp; PB1 domains"/>
    <property type="match status" value="1"/>
</dbReference>
<dbReference type="GO" id="GO:0044753">
    <property type="term" value="C:amphisome"/>
    <property type="evidence" value="ECO:0007669"/>
    <property type="project" value="TreeGrafter"/>
</dbReference>
<feature type="region of interest" description="Disordered" evidence="5">
    <location>
        <begin position="411"/>
        <end position="440"/>
    </location>
</feature>
<feature type="region of interest" description="Disordered" evidence="5">
    <location>
        <begin position="562"/>
        <end position="582"/>
    </location>
</feature>
<dbReference type="InterPro" id="IPR000270">
    <property type="entry name" value="PB1_dom"/>
</dbReference>
<dbReference type="GO" id="GO:0070530">
    <property type="term" value="F:K63-linked polyubiquitin modification-dependent protein binding"/>
    <property type="evidence" value="ECO:0007669"/>
    <property type="project" value="TreeGrafter"/>
</dbReference>